<dbReference type="SUPFAM" id="SSF46785">
    <property type="entry name" value="Winged helix' DNA-binding domain"/>
    <property type="match status" value="1"/>
</dbReference>
<protein>
    <submittedName>
        <fullName evidence="5">DNA-binding transcriptional regulator, MarR family</fullName>
    </submittedName>
</protein>
<dbReference type="EMBL" id="FOFA01000011">
    <property type="protein sequence ID" value="SER26847.1"/>
    <property type="molecule type" value="Genomic_DNA"/>
</dbReference>
<dbReference type="Proteomes" id="UP000198504">
    <property type="component" value="Unassembled WGS sequence"/>
</dbReference>
<sequence>MVNEADLGPELVGRLTYLLKRALLELEDLHAEHLAPAGLGARELAVLLLLGGHEPESQQQAAARLGVDRTSMVGLLDGLEAKGFVARRPDPVDRRRNVVELTPAGQVALREATRASDDAERALLADLDDAEAAQLRALLRRVGHGARR</sequence>
<evidence type="ECO:0000259" key="4">
    <source>
        <dbReference type="PROSITE" id="PS50995"/>
    </source>
</evidence>
<evidence type="ECO:0000256" key="2">
    <source>
        <dbReference type="ARBA" id="ARBA00023125"/>
    </source>
</evidence>
<keyword evidence="1" id="KW-0805">Transcription regulation</keyword>
<dbReference type="OrthoDB" id="4463574at2"/>
<evidence type="ECO:0000256" key="1">
    <source>
        <dbReference type="ARBA" id="ARBA00023015"/>
    </source>
</evidence>
<evidence type="ECO:0000313" key="6">
    <source>
        <dbReference type="Proteomes" id="UP000198504"/>
    </source>
</evidence>
<dbReference type="InterPro" id="IPR036390">
    <property type="entry name" value="WH_DNA-bd_sf"/>
</dbReference>
<keyword evidence="3" id="KW-0804">Transcription</keyword>
<dbReference type="PANTHER" id="PTHR33164">
    <property type="entry name" value="TRANSCRIPTIONAL REGULATOR, MARR FAMILY"/>
    <property type="match status" value="1"/>
</dbReference>
<dbReference type="AlphaFoldDB" id="A0A1H9MTM5"/>
<dbReference type="InterPro" id="IPR023187">
    <property type="entry name" value="Tscrpt_reg_MarR-type_CS"/>
</dbReference>
<reference evidence="6" key="1">
    <citation type="submission" date="2016-10" db="EMBL/GenBank/DDBJ databases">
        <authorList>
            <person name="Varghese N."/>
            <person name="Submissions S."/>
        </authorList>
    </citation>
    <scope>NUCLEOTIDE SEQUENCE [LARGE SCALE GENOMIC DNA]</scope>
    <source>
        <strain evidence="6">CGMCC 4.6856</strain>
    </source>
</reference>
<accession>A0A1H9MTM5</accession>
<dbReference type="RefSeq" id="WP_091185977.1">
    <property type="nucleotide sequence ID" value="NZ_FOFA01000011.1"/>
</dbReference>
<feature type="domain" description="HTH marR-type" evidence="4">
    <location>
        <begin position="12"/>
        <end position="144"/>
    </location>
</feature>
<dbReference type="InterPro" id="IPR039422">
    <property type="entry name" value="MarR/SlyA-like"/>
</dbReference>
<dbReference type="GO" id="GO:0003677">
    <property type="term" value="F:DNA binding"/>
    <property type="evidence" value="ECO:0007669"/>
    <property type="project" value="UniProtKB-KW"/>
</dbReference>
<dbReference type="GO" id="GO:0006950">
    <property type="term" value="P:response to stress"/>
    <property type="evidence" value="ECO:0007669"/>
    <property type="project" value="TreeGrafter"/>
</dbReference>
<dbReference type="STRING" id="1036181.SAMN05421756_11155"/>
<proteinExistence type="predicted"/>
<organism evidence="5 6">
    <name type="scientific">Microlunatus flavus</name>
    <dbReference type="NCBI Taxonomy" id="1036181"/>
    <lineage>
        <taxon>Bacteria</taxon>
        <taxon>Bacillati</taxon>
        <taxon>Actinomycetota</taxon>
        <taxon>Actinomycetes</taxon>
        <taxon>Propionibacteriales</taxon>
        <taxon>Propionibacteriaceae</taxon>
        <taxon>Microlunatus</taxon>
    </lineage>
</organism>
<dbReference type="SMART" id="SM00347">
    <property type="entry name" value="HTH_MARR"/>
    <property type="match status" value="1"/>
</dbReference>
<keyword evidence="6" id="KW-1185">Reference proteome</keyword>
<dbReference type="PROSITE" id="PS50995">
    <property type="entry name" value="HTH_MARR_2"/>
    <property type="match status" value="1"/>
</dbReference>
<evidence type="ECO:0000313" key="5">
    <source>
        <dbReference type="EMBL" id="SER26847.1"/>
    </source>
</evidence>
<keyword evidence="2 5" id="KW-0238">DNA-binding</keyword>
<dbReference type="PANTHER" id="PTHR33164:SF99">
    <property type="entry name" value="MARR FAMILY REGULATORY PROTEIN"/>
    <property type="match status" value="1"/>
</dbReference>
<dbReference type="InterPro" id="IPR000835">
    <property type="entry name" value="HTH_MarR-typ"/>
</dbReference>
<dbReference type="PRINTS" id="PR00598">
    <property type="entry name" value="HTHMARR"/>
</dbReference>
<name>A0A1H9MTM5_9ACTN</name>
<dbReference type="InterPro" id="IPR036388">
    <property type="entry name" value="WH-like_DNA-bd_sf"/>
</dbReference>
<dbReference type="GO" id="GO:0003700">
    <property type="term" value="F:DNA-binding transcription factor activity"/>
    <property type="evidence" value="ECO:0007669"/>
    <property type="project" value="InterPro"/>
</dbReference>
<evidence type="ECO:0000256" key="3">
    <source>
        <dbReference type="ARBA" id="ARBA00023163"/>
    </source>
</evidence>
<dbReference type="Gene3D" id="1.10.10.10">
    <property type="entry name" value="Winged helix-like DNA-binding domain superfamily/Winged helix DNA-binding domain"/>
    <property type="match status" value="1"/>
</dbReference>
<dbReference type="Pfam" id="PF12802">
    <property type="entry name" value="MarR_2"/>
    <property type="match status" value="1"/>
</dbReference>
<dbReference type="PROSITE" id="PS01117">
    <property type="entry name" value="HTH_MARR_1"/>
    <property type="match status" value="1"/>
</dbReference>
<gene>
    <name evidence="5" type="ORF">SAMN05421756_11155</name>
</gene>